<protein>
    <submittedName>
        <fullName evidence="1">Uncharacterized protein</fullName>
    </submittedName>
</protein>
<proteinExistence type="predicted"/>
<organism evidence="1 2">
    <name type="scientific">Aeromonas hydrophila</name>
    <dbReference type="NCBI Taxonomy" id="644"/>
    <lineage>
        <taxon>Bacteria</taxon>
        <taxon>Pseudomonadati</taxon>
        <taxon>Pseudomonadota</taxon>
        <taxon>Gammaproteobacteria</taxon>
        <taxon>Aeromonadales</taxon>
        <taxon>Aeromonadaceae</taxon>
        <taxon>Aeromonas</taxon>
    </lineage>
</organism>
<gene>
    <name evidence="1" type="ORF">JAJ28_003216</name>
</gene>
<evidence type="ECO:0000313" key="2">
    <source>
        <dbReference type="Proteomes" id="UP000859505"/>
    </source>
</evidence>
<dbReference type="Gene3D" id="2.30.110.10">
    <property type="entry name" value="Electron Transport, Fmn-binding Protein, Chain A"/>
    <property type="match status" value="1"/>
</dbReference>
<dbReference type="EMBL" id="DACTUL010000028">
    <property type="protein sequence ID" value="HAT6345448.1"/>
    <property type="molecule type" value="Genomic_DNA"/>
</dbReference>
<dbReference type="InterPro" id="IPR012349">
    <property type="entry name" value="Split_barrel_FMN-bd"/>
</dbReference>
<dbReference type="Proteomes" id="UP000859505">
    <property type="component" value="Unassembled WGS sequence"/>
</dbReference>
<accession>A0AAD3UCV5</accession>
<evidence type="ECO:0000313" key="1">
    <source>
        <dbReference type="EMBL" id="HAT6345448.1"/>
    </source>
</evidence>
<comment type="caution">
    <text evidence="1">The sequence shown here is derived from an EMBL/GenBank/DDBJ whole genome shotgun (WGS) entry which is preliminary data.</text>
</comment>
<sequence length="277" mass="31044">MSSQPSLLSFLGSPLLGVAATYVDPASKETGVYICGVEIQAGDELVLSFPKGHQLAVGEKITLHLDNRTGVDEYDASLSVYRVSYKGVITKTAPDKVQVTPLQFELWYGNRVVYGFARPDYQHPADERPARELPVTPLTGLPVPDLREVENKIGVLVTRAQSQPHTTVLAFLSSDEDDIFFITFPETFKSQLLKRDGRCHFAIDSRAVFTYTRAIEWNYTIIAADAYQIPQDHPLFEPIRAAFVQKNPWEVGFFSNPQVELYHLKARQVVCPGRAKE</sequence>
<reference evidence="1" key="1">
    <citation type="journal article" date="2018" name="Genome Biol.">
        <title>SKESA: strategic k-mer extension for scrupulous assemblies.</title>
        <authorList>
            <person name="Souvorov A."/>
            <person name="Agarwala R."/>
            <person name="Lipman D.J."/>
        </authorList>
    </citation>
    <scope>NUCLEOTIDE SEQUENCE</scope>
    <source>
        <strain evidence="1">OLC2673_Aeromonas</strain>
    </source>
</reference>
<reference evidence="1" key="2">
    <citation type="submission" date="2020-01" db="EMBL/GenBank/DDBJ databases">
        <authorList>
            <consortium name="NCBI Pathogen Detection Project"/>
        </authorList>
    </citation>
    <scope>NUCLEOTIDE SEQUENCE</scope>
    <source>
        <strain evidence="1">OLC2673_Aeromonas</strain>
    </source>
</reference>
<dbReference type="SUPFAM" id="SSF50475">
    <property type="entry name" value="FMN-binding split barrel"/>
    <property type="match status" value="1"/>
</dbReference>
<dbReference type="AlphaFoldDB" id="A0AAD3UCV5"/>
<name>A0AAD3UCV5_AERHY</name>